<dbReference type="EMBL" id="CP018743">
    <property type="protein sequence ID" value="APO80195.1"/>
    <property type="molecule type" value="Genomic_DNA"/>
</dbReference>
<evidence type="ECO:0000313" key="2">
    <source>
        <dbReference type="Proteomes" id="UP000185146"/>
    </source>
</evidence>
<organism evidence="1 2">
    <name type="scientific">Pseudomonas putida</name>
    <name type="common">Arthrobacter siderocapsulatus</name>
    <dbReference type="NCBI Taxonomy" id="303"/>
    <lineage>
        <taxon>Bacteria</taxon>
        <taxon>Pseudomonadati</taxon>
        <taxon>Pseudomonadota</taxon>
        <taxon>Gammaproteobacteria</taxon>
        <taxon>Pseudomonadales</taxon>
        <taxon>Pseudomonadaceae</taxon>
        <taxon>Pseudomonas</taxon>
    </lineage>
</organism>
<protein>
    <submittedName>
        <fullName evidence="1">Uncharacterized protein</fullName>
    </submittedName>
</protein>
<reference evidence="1 2" key="1">
    <citation type="submission" date="2016-12" db="EMBL/GenBank/DDBJ databases">
        <title>Draft Genome Sequence of Mercury Resistant Pseudomonas DRA525.</title>
        <authorList>
            <person name="Drace K.M."/>
        </authorList>
    </citation>
    <scope>NUCLEOTIDE SEQUENCE [LARGE SCALE GENOMIC DNA]</scope>
    <source>
        <strain evidence="1 2">DRA525</strain>
    </source>
</reference>
<evidence type="ECO:0000313" key="1">
    <source>
        <dbReference type="EMBL" id="APO80195.1"/>
    </source>
</evidence>
<proteinExistence type="predicted"/>
<dbReference type="AlphaFoldDB" id="A0A1L5PJG0"/>
<sequence length="128" mass="14535">MPSEYREIVLGLVEATNESRVNWYIDRHDVQVRLQDAVVKLWSGTDEQTDVPFVSFALTDLKGKMIDTWFLDQGAKDYDHVFKLYSDARRKALGIPQKLESLRAQLNGNGMIGASPGSFPEDDDEIPF</sequence>
<accession>A0A1L5PJG0</accession>
<dbReference type="Proteomes" id="UP000185146">
    <property type="component" value="Chromosome"/>
</dbReference>
<gene>
    <name evidence="1" type="ORF">BL240_01275</name>
</gene>
<name>A0A1L5PJG0_PSEPU</name>